<reference evidence="1" key="1">
    <citation type="submission" date="2021-01" db="EMBL/GenBank/DDBJ databases">
        <title>Complete genome sequence of Clostridiales bacterium R-7.</title>
        <authorList>
            <person name="Mahoney-Kurpe S.C."/>
            <person name="Palevich N."/>
            <person name="Koike S."/>
            <person name="Moon C.D."/>
            <person name="Attwood G.T."/>
        </authorList>
    </citation>
    <scope>NUCLEOTIDE SEQUENCE</scope>
    <source>
        <strain evidence="1">R-7</strain>
    </source>
</reference>
<gene>
    <name evidence="1" type="ORF">JYE49_01085</name>
</gene>
<keyword evidence="1" id="KW-0645">Protease</keyword>
<evidence type="ECO:0000313" key="2">
    <source>
        <dbReference type="Proteomes" id="UP000682782"/>
    </source>
</evidence>
<organism evidence="1 2">
    <name type="scientific">Aristaeella hokkaidonensis</name>
    <dbReference type="NCBI Taxonomy" id="3046382"/>
    <lineage>
        <taxon>Bacteria</taxon>
        <taxon>Bacillati</taxon>
        <taxon>Bacillota</taxon>
        <taxon>Clostridia</taxon>
        <taxon>Eubacteriales</taxon>
        <taxon>Aristaeellaceae</taxon>
        <taxon>Aristaeella</taxon>
    </lineage>
</organism>
<proteinExistence type="predicted"/>
<dbReference type="EMBL" id="CP068393">
    <property type="protein sequence ID" value="QUC67336.1"/>
    <property type="molecule type" value="Genomic_DNA"/>
</dbReference>
<name>A0AC61N6B3_9FIRM</name>
<accession>A0AC61N6B3</accession>
<dbReference type="Proteomes" id="UP000682782">
    <property type="component" value="Chromosome"/>
</dbReference>
<keyword evidence="1" id="KW-0378">Hydrolase</keyword>
<evidence type="ECO:0000313" key="1">
    <source>
        <dbReference type="EMBL" id="QUC67336.1"/>
    </source>
</evidence>
<sequence>MKHGLRNLTALLMAVLMLMCLCPEQAAFAESAAETETQAAEQTNKTKMSASELQAQGILTVGAKGEEVTKLQQRLKDLGYLEGKVDGQYGGGTKRAVIAFQRRNGLTTDGVAGTDTQNKLYAEDALAAPNGSPVDTLAGDVPMLVNKEHPLADGEFFTPADLVQLNKELSSKLVTIKYKKTRGVKAAVDALKEMLEAAKEDGIGKWQISAGYRTWDDQVSMLNSKVKSIQKSHKDWSSSKARRAALRTVAEPGSSEHHLGLAFDINKKGSSKFAGTKQSDWLNEHCWEYGFIIRYQKEKEKITGFEAEPWHIRYVGIEHALYMRDHDLCLEEYIQGLEDGSIQNPAARTADDADSGNNNETIDSDPGESSDEPSEETEEPAA</sequence>
<keyword evidence="1" id="KW-0121">Carboxypeptidase</keyword>
<protein>
    <submittedName>
        <fullName evidence="1">D-alanyl-D-alanine carboxypeptidase family protein</fullName>
    </submittedName>
</protein>
<keyword evidence="2" id="KW-1185">Reference proteome</keyword>